<sequence>MSDISNWMYVEVFTVDQAAALWCGIEPSRMKLSDSSNPSEAVAVKQMLAGAIMTGQLQANSEANPFSSIGNYSMSFVSRDDLKAYAEQRKLFPAFLFNTLASFGGEKALQASTHPQRSEPVESVIAKTDRNVGGRPPEYDWDSFILEVICRANSPDGLPETQAELIRDMLQWFSDTYGVEPAESAVKQRISKIYNYLKKSKNLQG</sequence>
<dbReference type="Proteomes" id="UP001073227">
    <property type="component" value="Unassembled WGS sequence"/>
</dbReference>
<accession>A0ABT3ZA57</accession>
<organism evidence="1 2">
    <name type="scientific">Hoeflea algicola</name>
    <dbReference type="NCBI Taxonomy" id="2983763"/>
    <lineage>
        <taxon>Bacteria</taxon>
        <taxon>Pseudomonadati</taxon>
        <taxon>Pseudomonadota</taxon>
        <taxon>Alphaproteobacteria</taxon>
        <taxon>Hyphomicrobiales</taxon>
        <taxon>Rhizobiaceae</taxon>
        <taxon>Hoeflea</taxon>
    </lineage>
</organism>
<dbReference type="EMBL" id="JAOVZR010000001">
    <property type="protein sequence ID" value="MCY0148676.1"/>
    <property type="molecule type" value="Genomic_DNA"/>
</dbReference>
<gene>
    <name evidence="1" type="ORF">OEG84_13440</name>
</gene>
<name>A0ABT3ZA57_9HYPH</name>
<proteinExistence type="predicted"/>
<protein>
    <submittedName>
        <fullName evidence="1">Uncharacterized protein</fullName>
    </submittedName>
</protein>
<dbReference type="RefSeq" id="WP_267654215.1">
    <property type="nucleotide sequence ID" value="NZ_JAOVZR010000001.1"/>
</dbReference>
<evidence type="ECO:0000313" key="1">
    <source>
        <dbReference type="EMBL" id="MCY0148676.1"/>
    </source>
</evidence>
<reference evidence="1" key="1">
    <citation type="submission" date="2022-10" db="EMBL/GenBank/DDBJ databases">
        <title>Hoeflea sp. G2-23, isolated from marine algae.</title>
        <authorList>
            <person name="Kristyanto S."/>
            <person name="Kim J.M."/>
            <person name="Jeon C.O."/>
        </authorList>
    </citation>
    <scope>NUCLEOTIDE SEQUENCE</scope>
    <source>
        <strain evidence="1">G2-23</strain>
    </source>
</reference>
<evidence type="ECO:0000313" key="2">
    <source>
        <dbReference type="Proteomes" id="UP001073227"/>
    </source>
</evidence>
<comment type="caution">
    <text evidence="1">The sequence shown here is derived from an EMBL/GenBank/DDBJ whole genome shotgun (WGS) entry which is preliminary data.</text>
</comment>
<keyword evidence="2" id="KW-1185">Reference proteome</keyword>